<reference evidence="13 14" key="1">
    <citation type="submission" date="2015-02" db="EMBL/GenBank/DDBJ databases">
        <title>Draft genome sequences of ten Microbacterium spp. with emphasis on heavy metal contaminated environments.</title>
        <authorList>
            <person name="Corretto E."/>
        </authorList>
    </citation>
    <scope>NUCLEOTIDE SEQUENCE [LARGE SCALE GENOMIC DNA]</scope>
    <source>
        <strain evidence="13 14">DSM 12510</strain>
    </source>
</reference>
<protein>
    <submittedName>
        <fullName evidence="13">D-alanyl-D-alanine endopeptidase</fullName>
    </submittedName>
</protein>
<keyword evidence="6" id="KW-0961">Cell wall biogenesis/degradation</keyword>
<evidence type="ECO:0000256" key="10">
    <source>
        <dbReference type="SAM" id="MobiDB-lite"/>
    </source>
</evidence>
<evidence type="ECO:0000256" key="2">
    <source>
        <dbReference type="ARBA" id="ARBA00022729"/>
    </source>
</evidence>
<dbReference type="InterPro" id="IPR001967">
    <property type="entry name" value="Peptidase_S11_N"/>
</dbReference>
<keyword evidence="5" id="KW-0573">Peptidoglycan synthesis</keyword>
<evidence type="ECO:0000256" key="9">
    <source>
        <dbReference type="RuleBase" id="RU004016"/>
    </source>
</evidence>
<dbReference type="InterPro" id="IPR018044">
    <property type="entry name" value="Peptidase_S11"/>
</dbReference>
<dbReference type="GO" id="GO:0008360">
    <property type="term" value="P:regulation of cell shape"/>
    <property type="evidence" value="ECO:0007669"/>
    <property type="project" value="UniProtKB-KW"/>
</dbReference>
<dbReference type="GO" id="GO:0009252">
    <property type="term" value="P:peptidoglycan biosynthetic process"/>
    <property type="evidence" value="ECO:0007669"/>
    <property type="project" value="UniProtKB-KW"/>
</dbReference>
<evidence type="ECO:0000256" key="11">
    <source>
        <dbReference type="SAM" id="Phobius"/>
    </source>
</evidence>
<dbReference type="GO" id="GO:0071555">
    <property type="term" value="P:cell wall organization"/>
    <property type="evidence" value="ECO:0007669"/>
    <property type="project" value="UniProtKB-KW"/>
</dbReference>
<dbReference type="RefSeq" id="WP_045275633.1">
    <property type="nucleotide sequence ID" value="NZ_BAAAUP010000003.1"/>
</dbReference>
<dbReference type="InterPro" id="IPR012338">
    <property type="entry name" value="Beta-lactam/transpept-like"/>
</dbReference>
<comment type="similarity">
    <text evidence="1 9">Belongs to the peptidase S11 family.</text>
</comment>
<evidence type="ECO:0000256" key="7">
    <source>
        <dbReference type="PIRSR" id="PIRSR618044-1"/>
    </source>
</evidence>
<keyword evidence="3" id="KW-0378">Hydrolase</keyword>
<accession>A0A0M2H7Z2</accession>
<dbReference type="PATRIC" id="fig|92835.4.peg.1710"/>
<feature type="binding site" evidence="8">
    <location>
        <position position="380"/>
    </location>
    <ligand>
        <name>substrate</name>
    </ligand>
</feature>
<dbReference type="GO" id="GO:0009002">
    <property type="term" value="F:serine-type D-Ala-D-Ala carboxypeptidase activity"/>
    <property type="evidence" value="ECO:0007669"/>
    <property type="project" value="InterPro"/>
</dbReference>
<name>A0A0M2H7Z2_9MICO</name>
<evidence type="ECO:0000256" key="6">
    <source>
        <dbReference type="ARBA" id="ARBA00023316"/>
    </source>
</evidence>
<organism evidence="13 14">
    <name type="scientific">Microbacterium terrae</name>
    <dbReference type="NCBI Taxonomy" id="69369"/>
    <lineage>
        <taxon>Bacteria</taxon>
        <taxon>Bacillati</taxon>
        <taxon>Actinomycetota</taxon>
        <taxon>Actinomycetes</taxon>
        <taxon>Micrococcales</taxon>
        <taxon>Microbacteriaceae</taxon>
        <taxon>Microbacterium</taxon>
    </lineage>
</organism>
<feature type="domain" description="Peptidase S11 D-alanyl-D-alanine carboxypeptidase A N-terminal" evidence="12">
    <location>
        <begin position="210"/>
        <end position="385"/>
    </location>
</feature>
<dbReference type="Gene3D" id="3.40.710.10">
    <property type="entry name" value="DD-peptidase/beta-lactamase superfamily"/>
    <property type="match status" value="1"/>
</dbReference>
<keyword evidence="14" id="KW-1185">Reference proteome</keyword>
<dbReference type="SUPFAM" id="SSF56601">
    <property type="entry name" value="beta-lactamase/transpeptidase-like"/>
    <property type="match status" value="1"/>
</dbReference>
<keyword evidence="2" id="KW-0732">Signal</keyword>
<sequence>MTLDDAAALTRRERRMRSGAIDVPPGAGGRAAPEVDTSPGGTVDTASAEAPAVRIAPESPFHGDDAPAAAEEPIAAAAAASVPPAAAGERPALSWLADTDVTPVAIPRDLVAAGSPYVPVEVSLLADPPRRSPWRPSVLVPTAIIAFVVFAYGATTLLWPLHAVAPEVTAIQVQPAAAAAAEMTWPAEGSAAVTVAGISGTPASTPDADAMASITKVVTALVVLDELPLELGEDGPAYSFDYSDNLDYWSYRARGESALDVPVGGSLTQYQMLEGMLIGSANNYADRLASDLFPSDQVFAAAAQDWLTAHGVPGITVVEPTGMSSQNTASPAALLTLAQKAMANPVIAEIVAEKSVELPGAGVVDNTNGLLADEGVVGIKTGTLDRWNLLSAKDVVVGETAVRLYAAVLGQADDEARLEASRSLYDQVEAQLQPFPSVPAGTVAGTVTTLWGSDSDIVTSADATVVLWNGGTSTLTPAYDLGDARAAGSVVGSITADGPLDSATVDLELAADIEPPSAWWRLTHPLELFGLAG</sequence>
<dbReference type="InterPro" id="IPR010069">
    <property type="entry name" value="CdiA_FHA1_rpt"/>
</dbReference>
<feature type="transmembrane region" description="Helical" evidence="11">
    <location>
        <begin position="138"/>
        <end position="159"/>
    </location>
</feature>
<feature type="region of interest" description="Disordered" evidence="10">
    <location>
        <begin position="1"/>
        <end position="66"/>
    </location>
</feature>
<evidence type="ECO:0000256" key="4">
    <source>
        <dbReference type="ARBA" id="ARBA00022960"/>
    </source>
</evidence>
<evidence type="ECO:0000313" key="13">
    <source>
        <dbReference type="EMBL" id="KJL40101.1"/>
    </source>
</evidence>
<dbReference type="EMBL" id="JYIZ01000047">
    <property type="protein sequence ID" value="KJL40101.1"/>
    <property type="molecule type" value="Genomic_DNA"/>
</dbReference>
<proteinExistence type="inferred from homology"/>
<dbReference type="Pfam" id="PF00768">
    <property type="entry name" value="Peptidase_S11"/>
    <property type="match status" value="1"/>
</dbReference>
<keyword evidence="11" id="KW-1133">Transmembrane helix</keyword>
<dbReference type="OrthoDB" id="5241551at2"/>
<feature type="active site" evidence="7">
    <location>
        <position position="280"/>
    </location>
</feature>
<evidence type="ECO:0000256" key="1">
    <source>
        <dbReference type="ARBA" id="ARBA00007164"/>
    </source>
</evidence>
<evidence type="ECO:0000256" key="5">
    <source>
        <dbReference type="ARBA" id="ARBA00022984"/>
    </source>
</evidence>
<evidence type="ECO:0000313" key="14">
    <source>
        <dbReference type="Proteomes" id="UP000033956"/>
    </source>
</evidence>
<gene>
    <name evidence="13" type="ORF">RS81_01690</name>
</gene>
<dbReference type="STRING" id="92835.RS81_01690"/>
<evidence type="ECO:0000256" key="8">
    <source>
        <dbReference type="PIRSR" id="PIRSR618044-2"/>
    </source>
</evidence>
<evidence type="ECO:0000259" key="12">
    <source>
        <dbReference type="Pfam" id="PF00768"/>
    </source>
</evidence>
<feature type="active site" description="Proton acceptor" evidence="7">
    <location>
        <position position="216"/>
    </location>
</feature>
<dbReference type="GO" id="GO:0006508">
    <property type="term" value="P:proteolysis"/>
    <property type="evidence" value="ECO:0007669"/>
    <property type="project" value="InterPro"/>
</dbReference>
<dbReference type="AlphaFoldDB" id="A0A0M2H7Z2"/>
<evidence type="ECO:0000256" key="3">
    <source>
        <dbReference type="ARBA" id="ARBA00022801"/>
    </source>
</evidence>
<keyword evidence="11" id="KW-0472">Membrane</keyword>
<comment type="caution">
    <text evidence="13">The sequence shown here is derived from an EMBL/GenBank/DDBJ whole genome shotgun (WGS) entry which is preliminary data.</text>
</comment>
<feature type="active site" description="Acyl-ester intermediate" evidence="7">
    <location>
        <position position="213"/>
    </location>
</feature>
<keyword evidence="11" id="KW-0812">Transmembrane</keyword>
<dbReference type="Proteomes" id="UP000033956">
    <property type="component" value="Unassembled WGS sequence"/>
</dbReference>
<keyword evidence="4" id="KW-0133">Cell shape</keyword>
<dbReference type="NCBIfam" id="TIGR01731">
    <property type="entry name" value="fil_hemag_20aa"/>
    <property type="match status" value="1"/>
</dbReference>
<dbReference type="PRINTS" id="PR00725">
    <property type="entry name" value="DADACBPTASE1"/>
</dbReference>